<accession>A0ABT1I3M8</accession>
<gene>
    <name evidence="2" type="ORF">LX15_005909</name>
</gene>
<feature type="transmembrane region" description="Helical" evidence="1">
    <location>
        <begin position="50"/>
        <end position="66"/>
    </location>
</feature>
<name>A0ABT1I3M8_STRSD</name>
<evidence type="ECO:0008006" key="4">
    <source>
        <dbReference type="Google" id="ProtNLM"/>
    </source>
</evidence>
<protein>
    <recommendedName>
        <fullName evidence="4">Integral membrane protein</fullName>
    </recommendedName>
</protein>
<sequence>MATRERRHGPADLPHVLGAALGFAYLVLGLSGLASVVGVGAVVAGRPMGTGVHLAQIGLGLLRFVVLRGRAGVRVFGLAVLAAHAVLVTAIAGVLRLPFADRLDLGWPGNAAYLVGVVFGLVLVVHRGHSTEER</sequence>
<dbReference type="RefSeq" id="WP_253674149.1">
    <property type="nucleotide sequence ID" value="NZ_JAMTCP010000058.1"/>
</dbReference>
<evidence type="ECO:0000256" key="1">
    <source>
        <dbReference type="SAM" id="Phobius"/>
    </source>
</evidence>
<reference evidence="2 3" key="1">
    <citation type="submission" date="2022-06" db="EMBL/GenBank/DDBJ databases">
        <title>Genomic Encyclopedia of Archaeal and Bacterial Type Strains, Phase II (KMG-II): from individual species to whole genera.</title>
        <authorList>
            <person name="Goeker M."/>
        </authorList>
    </citation>
    <scope>NUCLEOTIDE SEQUENCE [LARGE SCALE GENOMIC DNA]</scope>
    <source>
        <strain evidence="2 3">DSM 40477</strain>
    </source>
</reference>
<feature type="transmembrane region" description="Helical" evidence="1">
    <location>
        <begin position="21"/>
        <end position="44"/>
    </location>
</feature>
<organism evidence="2 3">
    <name type="scientific">Streptoalloteichus tenebrarius (strain ATCC 17920 / DSM 40477 / JCM 4838 / CBS 697.72 / NBRC 16177 / NCIMB 11028 / NRRL B-12390 / A12253. 1 / ISP 5477)</name>
    <name type="common">Streptomyces tenebrarius</name>
    <dbReference type="NCBI Taxonomy" id="1933"/>
    <lineage>
        <taxon>Bacteria</taxon>
        <taxon>Bacillati</taxon>
        <taxon>Actinomycetota</taxon>
        <taxon>Actinomycetes</taxon>
        <taxon>Pseudonocardiales</taxon>
        <taxon>Pseudonocardiaceae</taxon>
        <taxon>Streptoalloteichus</taxon>
    </lineage>
</organism>
<evidence type="ECO:0000313" key="3">
    <source>
        <dbReference type="Proteomes" id="UP001205311"/>
    </source>
</evidence>
<dbReference type="Proteomes" id="UP001205311">
    <property type="component" value="Unassembled WGS sequence"/>
</dbReference>
<keyword evidence="3" id="KW-1185">Reference proteome</keyword>
<comment type="caution">
    <text evidence="2">The sequence shown here is derived from an EMBL/GenBank/DDBJ whole genome shotgun (WGS) entry which is preliminary data.</text>
</comment>
<keyword evidence="1" id="KW-0472">Membrane</keyword>
<feature type="transmembrane region" description="Helical" evidence="1">
    <location>
        <begin position="78"/>
        <end position="99"/>
    </location>
</feature>
<keyword evidence="1" id="KW-1133">Transmembrane helix</keyword>
<evidence type="ECO:0000313" key="2">
    <source>
        <dbReference type="EMBL" id="MCP2262175.1"/>
    </source>
</evidence>
<proteinExistence type="predicted"/>
<feature type="transmembrane region" description="Helical" evidence="1">
    <location>
        <begin position="105"/>
        <end position="125"/>
    </location>
</feature>
<keyword evidence="1" id="KW-0812">Transmembrane</keyword>
<dbReference type="EMBL" id="JAMTCP010000058">
    <property type="protein sequence ID" value="MCP2262175.1"/>
    <property type="molecule type" value="Genomic_DNA"/>
</dbReference>